<sequence>RTKCFSVKLSLLYSKSIFYISASQIVEGTSSMTTTCYDIMDEVCVMLVDHVKENNTEVTDYLKSYNYKDLDSFKLLAQAVALNIVSLFICDEVNGLLIYKALKEGAYFFLKNPLTKEIVKCVWQFVLREKIQRKKATNGAEEEDQMNVDDVGKIKIVGGSDVPTSHTRG</sequence>
<evidence type="ECO:0000313" key="1">
    <source>
        <dbReference type="EMBL" id="KAL3324148.1"/>
    </source>
</evidence>
<gene>
    <name evidence="1" type="ORF">AABB24_038366</name>
</gene>
<name>A0ABD2QXK7_9SOLN</name>
<dbReference type="AlphaFoldDB" id="A0ABD2QXK7"/>
<organism evidence="1 2">
    <name type="scientific">Solanum stoloniferum</name>
    <dbReference type="NCBI Taxonomy" id="62892"/>
    <lineage>
        <taxon>Eukaryota</taxon>
        <taxon>Viridiplantae</taxon>
        <taxon>Streptophyta</taxon>
        <taxon>Embryophyta</taxon>
        <taxon>Tracheophyta</taxon>
        <taxon>Spermatophyta</taxon>
        <taxon>Magnoliopsida</taxon>
        <taxon>eudicotyledons</taxon>
        <taxon>Gunneridae</taxon>
        <taxon>Pentapetalae</taxon>
        <taxon>asterids</taxon>
        <taxon>lamiids</taxon>
        <taxon>Solanales</taxon>
        <taxon>Solanaceae</taxon>
        <taxon>Solanoideae</taxon>
        <taxon>Solaneae</taxon>
        <taxon>Solanum</taxon>
    </lineage>
</organism>
<dbReference type="EMBL" id="JBJKTR010000023">
    <property type="protein sequence ID" value="KAL3324148.1"/>
    <property type="molecule type" value="Genomic_DNA"/>
</dbReference>
<protein>
    <submittedName>
        <fullName evidence="1">Uncharacterized protein</fullName>
    </submittedName>
</protein>
<dbReference type="Proteomes" id="UP001627284">
    <property type="component" value="Unassembled WGS sequence"/>
</dbReference>
<evidence type="ECO:0000313" key="2">
    <source>
        <dbReference type="Proteomes" id="UP001627284"/>
    </source>
</evidence>
<keyword evidence="2" id="KW-1185">Reference proteome</keyword>
<proteinExistence type="predicted"/>
<reference evidence="1 2" key="1">
    <citation type="submission" date="2024-05" db="EMBL/GenBank/DDBJ databases">
        <title>De novo assembly of an allotetraploid wild potato.</title>
        <authorList>
            <person name="Hosaka A.J."/>
        </authorList>
    </citation>
    <scope>NUCLEOTIDE SEQUENCE [LARGE SCALE GENOMIC DNA]</scope>
    <source>
        <tissue evidence="1">Young leaves</tissue>
    </source>
</reference>
<comment type="caution">
    <text evidence="1">The sequence shown here is derived from an EMBL/GenBank/DDBJ whole genome shotgun (WGS) entry which is preliminary data.</text>
</comment>
<feature type="non-terminal residue" evidence="1">
    <location>
        <position position="1"/>
    </location>
</feature>
<accession>A0ABD2QXK7</accession>